<gene>
    <name evidence="1" type="ORF">C5167_002673</name>
</gene>
<organism evidence="1 2">
    <name type="scientific">Papaver somniferum</name>
    <name type="common">Opium poppy</name>
    <dbReference type="NCBI Taxonomy" id="3469"/>
    <lineage>
        <taxon>Eukaryota</taxon>
        <taxon>Viridiplantae</taxon>
        <taxon>Streptophyta</taxon>
        <taxon>Embryophyta</taxon>
        <taxon>Tracheophyta</taxon>
        <taxon>Spermatophyta</taxon>
        <taxon>Magnoliopsida</taxon>
        <taxon>Ranunculales</taxon>
        <taxon>Papaveraceae</taxon>
        <taxon>Papaveroideae</taxon>
        <taxon>Papaver</taxon>
    </lineage>
</organism>
<evidence type="ECO:0000313" key="2">
    <source>
        <dbReference type="Proteomes" id="UP000316621"/>
    </source>
</evidence>
<accession>A0A4Y7L0E2</accession>
<dbReference type="Gramene" id="RZC78487">
    <property type="protein sequence ID" value="RZC78487"/>
    <property type="gene ID" value="C5167_002673"/>
</dbReference>
<keyword evidence="2" id="KW-1185">Reference proteome</keyword>
<dbReference type="AlphaFoldDB" id="A0A4Y7L0E2"/>
<reference evidence="1 2" key="1">
    <citation type="journal article" date="2018" name="Science">
        <title>The opium poppy genome and morphinan production.</title>
        <authorList>
            <person name="Guo L."/>
            <person name="Winzer T."/>
            <person name="Yang X."/>
            <person name="Li Y."/>
            <person name="Ning Z."/>
            <person name="He Z."/>
            <person name="Teodor R."/>
            <person name="Lu Y."/>
            <person name="Bowser T.A."/>
            <person name="Graham I.A."/>
            <person name="Ye K."/>
        </authorList>
    </citation>
    <scope>NUCLEOTIDE SEQUENCE [LARGE SCALE GENOMIC DNA]</scope>
    <source>
        <strain evidence="2">cv. HN1</strain>
        <tissue evidence="1">Leaves</tissue>
    </source>
</reference>
<name>A0A4Y7L0E2_PAPSO</name>
<dbReference type="Proteomes" id="UP000316621">
    <property type="component" value="Chromosome 9"/>
</dbReference>
<protein>
    <submittedName>
        <fullName evidence="1">Uncharacterized protein</fullName>
    </submittedName>
</protein>
<proteinExistence type="predicted"/>
<dbReference type="EMBL" id="CM010723">
    <property type="protein sequence ID" value="RZC78487.1"/>
    <property type="molecule type" value="Genomic_DNA"/>
</dbReference>
<sequence length="86" mass="10055">MEEKKTVESIKMPEYSFQPYMSNSGLNVIGLSFALYGNRCWVVNYTGVVPKNLIWKFEPLFHEGYNYFLKRLNICLYETQFAPVTG</sequence>
<evidence type="ECO:0000313" key="1">
    <source>
        <dbReference type="EMBL" id="RZC78487.1"/>
    </source>
</evidence>